<evidence type="ECO:0000256" key="1">
    <source>
        <dbReference type="ARBA" id="ARBA00008857"/>
    </source>
</evidence>
<feature type="domain" description="Core-binding (CB)" evidence="7">
    <location>
        <begin position="105"/>
        <end position="186"/>
    </location>
</feature>
<dbReference type="InterPro" id="IPR002104">
    <property type="entry name" value="Integrase_catalytic"/>
</dbReference>
<dbReference type="InterPro" id="IPR011010">
    <property type="entry name" value="DNA_brk_join_enz"/>
</dbReference>
<organism evidence="8 9">
    <name type="scientific">Vibrio rumoiensis</name>
    <dbReference type="NCBI Taxonomy" id="76258"/>
    <lineage>
        <taxon>Bacteria</taxon>
        <taxon>Pseudomonadati</taxon>
        <taxon>Pseudomonadota</taxon>
        <taxon>Gammaproteobacteria</taxon>
        <taxon>Vibrionales</taxon>
        <taxon>Vibrionaceae</taxon>
        <taxon>Vibrio</taxon>
    </lineage>
</organism>
<dbReference type="SUPFAM" id="SSF56349">
    <property type="entry name" value="DNA breaking-rejoining enzymes"/>
    <property type="match status" value="1"/>
</dbReference>
<sequence length="404" mass="46843">MAKKIAPLTITQVKAAKSKEKEYTLSDGDGLLLRIRPNGTKSWMFNYQTPYTKKRVKISFGSFPELSLADAREKRAEARLLLTKNIDPGEHKKELELQKKETISHTFSVFAAEYIKLKKSSIAERTLRKSEQRIQNYLLPTLGNMPVSQIKPSTVRPILDKLVLENKYETVKRLCSLMNSIMRIALLNGVIEFNPLESISHLYPANKTIHFQSLKPEEMGELLRALNQSDLPEKTKLLIMWQLHTMTRPAEAVKAMWNEIDHENKVWRIPAEKMKMKREHEIPLTNAIIDILQRMEPYRRGDYIFPSNHKNCPHMQTGTVNRAFVTIGFNEKTTAHGLRSLASTTLNEQGFEPDVIEAALAHQDKNAIRRTYNRTTYLDKRREMMAWWSEYIQNSENRGQHEIN</sequence>
<name>A0ABW7IZU0_9VIBR</name>
<dbReference type="Gene3D" id="1.10.150.130">
    <property type="match status" value="1"/>
</dbReference>
<dbReference type="InterPro" id="IPR025166">
    <property type="entry name" value="Integrase_DNA_bind_dom"/>
</dbReference>
<dbReference type="InterPro" id="IPR038488">
    <property type="entry name" value="Integrase_DNA-bd_sf"/>
</dbReference>
<dbReference type="PANTHER" id="PTHR30629">
    <property type="entry name" value="PROPHAGE INTEGRASE"/>
    <property type="match status" value="1"/>
</dbReference>
<evidence type="ECO:0000256" key="4">
    <source>
        <dbReference type="ARBA" id="ARBA00023172"/>
    </source>
</evidence>
<evidence type="ECO:0000256" key="5">
    <source>
        <dbReference type="PROSITE-ProRule" id="PRU01248"/>
    </source>
</evidence>
<gene>
    <name evidence="8" type="ORF">ACGRQ9_17235</name>
</gene>
<evidence type="ECO:0000259" key="6">
    <source>
        <dbReference type="PROSITE" id="PS51898"/>
    </source>
</evidence>
<dbReference type="CDD" id="cd00801">
    <property type="entry name" value="INT_P4_C"/>
    <property type="match status" value="1"/>
</dbReference>
<dbReference type="PROSITE" id="PS51898">
    <property type="entry name" value="TYR_RECOMBINASE"/>
    <property type="match status" value="1"/>
</dbReference>
<keyword evidence="3 5" id="KW-0238">DNA-binding</keyword>
<dbReference type="Pfam" id="PF13356">
    <property type="entry name" value="Arm-DNA-bind_3"/>
    <property type="match status" value="1"/>
</dbReference>
<dbReference type="Gene3D" id="1.10.443.10">
    <property type="entry name" value="Intergrase catalytic core"/>
    <property type="match status" value="1"/>
</dbReference>
<keyword evidence="4" id="KW-0233">DNA recombination</keyword>
<dbReference type="Pfam" id="PF00589">
    <property type="entry name" value="Phage_integrase"/>
    <property type="match status" value="1"/>
</dbReference>
<proteinExistence type="inferred from homology"/>
<evidence type="ECO:0000313" key="8">
    <source>
        <dbReference type="EMBL" id="MFH0267191.1"/>
    </source>
</evidence>
<dbReference type="PROSITE" id="PS51900">
    <property type="entry name" value="CB"/>
    <property type="match status" value="1"/>
</dbReference>
<keyword evidence="2" id="KW-0229">DNA integration</keyword>
<comment type="caution">
    <text evidence="8">The sequence shown here is derived from an EMBL/GenBank/DDBJ whole genome shotgun (WGS) entry which is preliminary data.</text>
</comment>
<evidence type="ECO:0000313" key="9">
    <source>
        <dbReference type="Proteomes" id="UP001607151"/>
    </source>
</evidence>
<accession>A0ABW7IZU0</accession>
<dbReference type="EMBL" id="JBIHSN010000003">
    <property type="protein sequence ID" value="MFH0267191.1"/>
    <property type="molecule type" value="Genomic_DNA"/>
</dbReference>
<feature type="domain" description="Tyr recombinase" evidence="6">
    <location>
        <begin position="209"/>
        <end position="385"/>
    </location>
</feature>
<dbReference type="InterPro" id="IPR044068">
    <property type="entry name" value="CB"/>
</dbReference>
<dbReference type="InterPro" id="IPR010998">
    <property type="entry name" value="Integrase_recombinase_N"/>
</dbReference>
<dbReference type="Pfam" id="PF22022">
    <property type="entry name" value="Phage_int_M"/>
    <property type="match status" value="1"/>
</dbReference>
<dbReference type="InterPro" id="IPR050808">
    <property type="entry name" value="Phage_Integrase"/>
</dbReference>
<dbReference type="Proteomes" id="UP001607151">
    <property type="component" value="Unassembled WGS sequence"/>
</dbReference>
<comment type="similarity">
    <text evidence="1">Belongs to the 'phage' integrase family.</text>
</comment>
<reference evidence="8 9" key="1">
    <citation type="submission" date="2024-10" db="EMBL/GenBank/DDBJ databases">
        <authorList>
            <person name="Yibar A."/>
            <person name="Saticioglu I.B."/>
            <person name="Duman M."/>
            <person name="Ajmi N."/>
            <person name="Gurler F."/>
            <person name="Ay H."/>
            <person name="Onuk E."/>
            <person name="Guler S."/>
            <person name="Romalde J.L."/>
        </authorList>
    </citation>
    <scope>NUCLEOTIDE SEQUENCE [LARGE SCALE GENOMIC DNA]</scope>
    <source>
        <strain evidence="8 9">14-MA-B</strain>
    </source>
</reference>
<dbReference type="PANTHER" id="PTHR30629:SF6">
    <property type="entry name" value="PROPHAGE INTEGRASE INTA-RELATED"/>
    <property type="match status" value="1"/>
</dbReference>
<dbReference type="Gene3D" id="3.30.160.390">
    <property type="entry name" value="Integrase, DNA-binding domain"/>
    <property type="match status" value="1"/>
</dbReference>
<keyword evidence="9" id="KW-1185">Reference proteome</keyword>
<dbReference type="RefSeq" id="WP_394608698.1">
    <property type="nucleotide sequence ID" value="NZ_JBIHSN010000003.1"/>
</dbReference>
<evidence type="ECO:0000259" key="7">
    <source>
        <dbReference type="PROSITE" id="PS51900"/>
    </source>
</evidence>
<protein>
    <submittedName>
        <fullName evidence="8">Tyrosine-type recombinase/integrase</fullName>
    </submittedName>
</protein>
<evidence type="ECO:0000256" key="2">
    <source>
        <dbReference type="ARBA" id="ARBA00022908"/>
    </source>
</evidence>
<dbReference type="InterPro" id="IPR013762">
    <property type="entry name" value="Integrase-like_cat_sf"/>
</dbReference>
<evidence type="ECO:0000256" key="3">
    <source>
        <dbReference type="ARBA" id="ARBA00023125"/>
    </source>
</evidence>
<dbReference type="InterPro" id="IPR053876">
    <property type="entry name" value="Phage_int_M"/>
</dbReference>